<sequence length="706" mass="74198">MRTAWTTCPLCEATCGLELTVEGDRITAVRGDRQDSFSGGFLCPKGASLGALDADPDRLREPVVRRGTSFGPVSWDEAFALVDARLRAVIDAHGRDAVALYLGNPTVHSPAGGLYAGALRKALGSRNFFTAATVDQMPKHVACGLLYGGIFSIPVPDIDRTDFLLLLGADPFSSNGSLWTVPDAPGRLKALRRRGGAFVVVDPRRSRTAAAADQHLAIVPGTDVFLLLAMVNELFAASLVDLGELAPHVNGVAEVRELSAPFTPEAVAQRCGVDAGVIRALAHRLAAAPRAAVYGRIGTTAVEFGTVASWLVDVLNVLTGNLDRPGGAMFPLPAHAKRGTGTGKGFATGRWRSRVRGLPEVAGELPVVTLADEITTPGAGQVRALVTVAGNPALSVPNSGRLDAALSTLDFMVAVDPYLNETTRHADVILPPPPPSRRAHYDLAFLSFTVRNVAKYSPPAVPPGPGEVDEGEILLRLTGILAGQGPDADLDALVGLSGESELGRDERLLDARLRSGPYGLTLADLLDRPHGVDLGPLTSRVPEILRTPSGRIELCPEPIAADVPRVLAALHAPRDGLVLVGRRHLRSNNSWLHNVPALVKGKRLCTLLVHPDDAARLGLVDGGTARVTSRVGEVEATVEVSADMAAGVVSLPHGWGHDRPGTRLTTARAHPGVNVNLLTDDLAVDPLSGTAVLNGVHVRVTSSAVQ</sequence>
<dbReference type="AlphaFoldDB" id="A0A543JMF9"/>
<dbReference type="Pfam" id="PF00384">
    <property type="entry name" value="Molybdopterin"/>
    <property type="match status" value="1"/>
</dbReference>
<keyword evidence="3" id="KW-0560">Oxidoreductase</keyword>
<dbReference type="SUPFAM" id="SSF53706">
    <property type="entry name" value="Formate dehydrogenase/DMSO reductase, domains 1-3"/>
    <property type="match status" value="1"/>
</dbReference>
<dbReference type="GO" id="GO:0043546">
    <property type="term" value="F:molybdopterin cofactor binding"/>
    <property type="evidence" value="ECO:0007669"/>
    <property type="project" value="InterPro"/>
</dbReference>
<dbReference type="Gene3D" id="2.20.25.90">
    <property type="entry name" value="ADC-like domains"/>
    <property type="match status" value="1"/>
</dbReference>
<dbReference type="GO" id="GO:0016020">
    <property type="term" value="C:membrane"/>
    <property type="evidence" value="ECO:0007669"/>
    <property type="project" value="TreeGrafter"/>
</dbReference>
<gene>
    <name evidence="7" type="ORF">FHX81_6388</name>
</gene>
<proteinExistence type="predicted"/>
<evidence type="ECO:0000256" key="2">
    <source>
        <dbReference type="ARBA" id="ARBA00022723"/>
    </source>
</evidence>
<keyword evidence="8" id="KW-1185">Reference proteome</keyword>
<feature type="domain" description="4Fe-4S Mo/W bis-MGD-type" evidence="6">
    <location>
        <begin position="1"/>
        <end position="57"/>
    </location>
</feature>
<comment type="caution">
    <text evidence="7">The sequence shown here is derived from an EMBL/GenBank/DDBJ whole genome shotgun (WGS) entry which is preliminary data.</text>
</comment>
<dbReference type="PANTHER" id="PTHR43105:SF9">
    <property type="entry name" value="NADPH-FE(3+) OXIDOREDUCTASE SUBUNIT ALPHA"/>
    <property type="match status" value="1"/>
</dbReference>
<protein>
    <submittedName>
        <fullName evidence="7">Anaerobic selenocysteine-containing dehydrogenase</fullName>
    </submittedName>
</protein>
<reference evidence="7 8" key="1">
    <citation type="submission" date="2019-06" db="EMBL/GenBank/DDBJ databases">
        <title>Sequencing the genomes of 1000 actinobacteria strains.</title>
        <authorList>
            <person name="Klenk H.-P."/>
        </authorList>
    </citation>
    <scope>NUCLEOTIDE SEQUENCE [LARGE SCALE GENOMIC DNA]</scope>
    <source>
        <strain evidence="7 8">DSM 45456</strain>
    </source>
</reference>
<accession>A0A543JMF9</accession>
<dbReference type="EMBL" id="VFPP01000001">
    <property type="protein sequence ID" value="TQM83954.1"/>
    <property type="molecule type" value="Genomic_DNA"/>
</dbReference>
<keyword evidence="1" id="KW-0004">4Fe-4S</keyword>
<dbReference type="Gene3D" id="3.40.50.740">
    <property type="match status" value="1"/>
</dbReference>
<dbReference type="SMART" id="SM00926">
    <property type="entry name" value="Molybdop_Fe4S4"/>
    <property type="match status" value="1"/>
</dbReference>
<keyword evidence="2" id="KW-0479">Metal-binding</keyword>
<dbReference type="PROSITE" id="PS51669">
    <property type="entry name" value="4FE4S_MOW_BIS_MGD"/>
    <property type="match status" value="1"/>
</dbReference>
<dbReference type="PANTHER" id="PTHR43105">
    <property type="entry name" value="RESPIRATORY NITRATE REDUCTASE"/>
    <property type="match status" value="1"/>
</dbReference>
<dbReference type="Pfam" id="PF01568">
    <property type="entry name" value="Molydop_binding"/>
    <property type="match status" value="1"/>
</dbReference>
<dbReference type="GO" id="GO:0046872">
    <property type="term" value="F:metal ion binding"/>
    <property type="evidence" value="ECO:0007669"/>
    <property type="project" value="UniProtKB-KW"/>
</dbReference>
<dbReference type="InterPro" id="IPR009010">
    <property type="entry name" value="Asp_de-COase-like_dom_sf"/>
</dbReference>
<dbReference type="InterPro" id="IPR006963">
    <property type="entry name" value="Mopterin_OxRdtase_4Fe-4S_dom"/>
</dbReference>
<dbReference type="CDD" id="cd02782">
    <property type="entry name" value="MopB_CT_1"/>
    <property type="match status" value="1"/>
</dbReference>
<dbReference type="SUPFAM" id="SSF50692">
    <property type="entry name" value="ADC-like"/>
    <property type="match status" value="1"/>
</dbReference>
<name>A0A543JMF9_9PSEU</name>
<evidence type="ECO:0000313" key="8">
    <source>
        <dbReference type="Proteomes" id="UP000316628"/>
    </source>
</evidence>
<dbReference type="RefSeq" id="WP_141982062.1">
    <property type="nucleotide sequence ID" value="NZ_VFPP01000001.1"/>
</dbReference>
<evidence type="ECO:0000256" key="3">
    <source>
        <dbReference type="ARBA" id="ARBA00023002"/>
    </source>
</evidence>
<dbReference type="GO" id="GO:0051539">
    <property type="term" value="F:4 iron, 4 sulfur cluster binding"/>
    <property type="evidence" value="ECO:0007669"/>
    <property type="project" value="UniProtKB-KW"/>
</dbReference>
<keyword evidence="4" id="KW-0408">Iron</keyword>
<dbReference type="Pfam" id="PF04879">
    <property type="entry name" value="Molybdop_Fe4S4"/>
    <property type="match status" value="1"/>
</dbReference>
<evidence type="ECO:0000256" key="4">
    <source>
        <dbReference type="ARBA" id="ARBA00023004"/>
    </source>
</evidence>
<evidence type="ECO:0000313" key="7">
    <source>
        <dbReference type="EMBL" id="TQM83954.1"/>
    </source>
</evidence>
<dbReference type="Gene3D" id="3.40.228.10">
    <property type="entry name" value="Dimethylsulfoxide Reductase, domain 2"/>
    <property type="match status" value="1"/>
</dbReference>
<dbReference type="OrthoDB" id="7376058at2"/>
<evidence type="ECO:0000256" key="5">
    <source>
        <dbReference type="ARBA" id="ARBA00023014"/>
    </source>
</evidence>
<dbReference type="InterPro" id="IPR050123">
    <property type="entry name" value="Prok_molybdopt-oxidoreductase"/>
</dbReference>
<dbReference type="InterPro" id="IPR006657">
    <property type="entry name" value="MoPterin_dinucl-bd_dom"/>
</dbReference>
<evidence type="ECO:0000256" key="1">
    <source>
        <dbReference type="ARBA" id="ARBA00022485"/>
    </source>
</evidence>
<dbReference type="InterPro" id="IPR006656">
    <property type="entry name" value="Mopterin_OxRdtase"/>
</dbReference>
<organism evidence="7 8">
    <name type="scientific">Saccharothrix saharensis</name>
    <dbReference type="NCBI Taxonomy" id="571190"/>
    <lineage>
        <taxon>Bacteria</taxon>
        <taxon>Bacillati</taxon>
        <taxon>Actinomycetota</taxon>
        <taxon>Actinomycetes</taxon>
        <taxon>Pseudonocardiales</taxon>
        <taxon>Pseudonocardiaceae</taxon>
        <taxon>Saccharothrix</taxon>
    </lineage>
</organism>
<dbReference type="Gene3D" id="2.40.40.20">
    <property type="match status" value="1"/>
</dbReference>
<evidence type="ECO:0000259" key="6">
    <source>
        <dbReference type="PROSITE" id="PS51669"/>
    </source>
</evidence>
<dbReference type="GO" id="GO:0016491">
    <property type="term" value="F:oxidoreductase activity"/>
    <property type="evidence" value="ECO:0007669"/>
    <property type="project" value="UniProtKB-KW"/>
</dbReference>
<keyword evidence="5" id="KW-0411">Iron-sulfur</keyword>
<dbReference type="Proteomes" id="UP000316628">
    <property type="component" value="Unassembled WGS sequence"/>
</dbReference>